<keyword evidence="1" id="KW-1133">Transmembrane helix</keyword>
<dbReference type="Gene3D" id="3.90.1410.10">
    <property type="entry name" value="set domain protein methyltransferase, domain 1"/>
    <property type="match status" value="1"/>
</dbReference>
<dbReference type="PANTHER" id="PTHR34391:SF1">
    <property type="entry name" value="UPF0658 GOLGI APPARATUS MEMBRANE PROTEIN C1952.10C-RELATED"/>
    <property type="match status" value="1"/>
</dbReference>
<dbReference type="InterPro" id="IPR001214">
    <property type="entry name" value="SET_dom"/>
</dbReference>
<dbReference type="Proteomes" id="UP000815677">
    <property type="component" value="Unassembled WGS sequence"/>
</dbReference>
<reference evidence="3" key="1">
    <citation type="submission" date="2014-09" db="EMBL/GenBank/DDBJ databases">
        <title>Genome sequence of the luminous mushroom Mycena chlorophos for searching fungal bioluminescence genes.</title>
        <authorList>
            <person name="Tanaka Y."/>
            <person name="Kasuga D."/>
            <person name="Oba Y."/>
            <person name="Hase S."/>
            <person name="Sato K."/>
            <person name="Oba Y."/>
            <person name="Sakakibara Y."/>
        </authorList>
    </citation>
    <scope>NUCLEOTIDE SEQUENCE</scope>
</reference>
<dbReference type="InterPro" id="IPR046341">
    <property type="entry name" value="SET_dom_sf"/>
</dbReference>
<dbReference type="EMBL" id="DF849761">
    <property type="protein sequence ID" value="GAT58700.1"/>
    <property type="molecule type" value="Genomic_DNA"/>
</dbReference>
<feature type="transmembrane region" description="Helical" evidence="1">
    <location>
        <begin position="430"/>
        <end position="451"/>
    </location>
</feature>
<dbReference type="InterPro" id="IPR040410">
    <property type="entry name" value="UPF0658_Golgi"/>
</dbReference>
<protein>
    <recommendedName>
        <fullName evidence="2">SET domain-containing protein</fullName>
    </recommendedName>
</protein>
<dbReference type="PROSITE" id="PS50280">
    <property type="entry name" value="SET"/>
    <property type="match status" value="1"/>
</dbReference>
<evidence type="ECO:0000259" key="2">
    <source>
        <dbReference type="PROSITE" id="PS50280"/>
    </source>
</evidence>
<feature type="transmembrane region" description="Helical" evidence="1">
    <location>
        <begin position="633"/>
        <end position="653"/>
    </location>
</feature>
<proteinExistence type="predicted"/>
<keyword evidence="1" id="KW-0472">Membrane</keyword>
<dbReference type="CDD" id="cd19177">
    <property type="entry name" value="SET_SETD4"/>
    <property type="match status" value="1"/>
</dbReference>
<organism evidence="3 4">
    <name type="scientific">Mycena chlorophos</name>
    <name type="common">Agaric fungus</name>
    <name type="synonym">Agaricus chlorophos</name>
    <dbReference type="NCBI Taxonomy" id="658473"/>
    <lineage>
        <taxon>Eukaryota</taxon>
        <taxon>Fungi</taxon>
        <taxon>Dikarya</taxon>
        <taxon>Basidiomycota</taxon>
        <taxon>Agaricomycotina</taxon>
        <taxon>Agaricomycetes</taxon>
        <taxon>Agaricomycetidae</taxon>
        <taxon>Agaricales</taxon>
        <taxon>Marasmiineae</taxon>
        <taxon>Mycenaceae</taxon>
        <taxon>Mycena</taxon>
    </lineage>
</organism>
<feature type="transmembrane region" description="Helical" evidence="1">
    <location>
        <begin position="602"/>
        <end position="627"/>
    </location>
</feature>
<name>A0ABQ0M5Q5_MYCCL</name>
<evidence type="ECO:0000256" key="1">
    <source>
        <dbReference type="SAM" id="Phobius"/>
    </source>
</evidence>
<dbReference type="SUPFAM" id="SSF82199">
    <property type="entry name" value="SET domain"/>
    <property type="match status" value="1"/>
</dbReference>
<gene>
    <name evidence="3" type="ORF">MCHLO_15097</name>
</gene>
<sequence>MANSAYWPALVNWLQIDPSVITHESAAAGRYLCATTDIAPSTVLFTIPARFLLNSRSLGSHYPNSAQLSAVQLMSLHLCLYKPLGGAPSRDSLFGPYIDSLPTEFNHHPWEPTNEPPSVVMAMQELRARYDEDLAAVRTYLQNNLQERTSALNADFFKWAWLNVNTRGIYHRLKKTRSDPDNLTMCPILDFANHQPQGPTMSLRTTQAEKTNTAPIGRLGDPITVLSPPIHVKAGDELFLTYGAHPNSKLYVEYGFCMHHECPEVDVQDLVEPMFVDDAKRGVLVDSGYWGDWKLDASPAVSYRLVVALSALVASQEEMPLWKDMITGEREMVSTANEAAWKRIVQVICRKVIERAEAALSSAGADRRVGILWRDELGAAQECMRVVSLSGARRGADAEARVSRRHCSALTTNSVNMAVEPLLSTRTQRAFILTVTLQAIIVLTMVGITFRKVEVKVDFSSTSSYKTLPCYLALFAFAEIFELFMAFDALRLRNTIQLMGILLFHMALIVFAAIQVKETKDALVSKSAAECAAHFDMIRCGGSGSLYESVQPFLIVVPCIIAAAWLAMMFFVKELYSEFGWAIFHVVGANPKMKKMYQWYQILLCLLKFDFFFFVAVTMQLLIVVLVRNSAEFGVTIAAIPVVLVLLALAVLAVQREIKWLMSISLAMMLAALSYFREPPASLRNPRPSNDLSVFKLVRIYEPSTASQYSTTKASLTIFTIVAFLLLFATFAVGLRCFADFNRGLREAKVNGGSYTPVPTKLELFGGNVAQQGSYNGGAPLGQRISIE</sequence>
<keyword evidence="4" id="KW-1185">Reference proteome</keyword>
<feature type="transmembrane region" description="Helical" evidence="1">
    <location>
        <begin position="660"/>
        <end position="676"/>
    </location>
</feature>
<keyword evidence="1" id="KW-0812">Transmembrane</keyword>
<evidence type="ECO:0000313" key="3">
    <source>
        <dbReference type="EMBL" id="GAT58700.1"/>
    </source>
</evidence>
<accession>A0ABQ0M5Q5</accession>
<feature type="transmembrane region" description="Helical" evidence="1">
    <location>
        <begin position="716"/>
        <end position="739"/>
    </location>
</feature>
<dbReference type="InterPro" id="IPR044429">
    <property type="entry name" value="SETD4_SET"/>
</dbReference>
<evidence type="ECO:0000313" key="4">
    <source>
        <dbReference type="Proteomes" id="UP000815677"/>
    </source>
</evidence>
<feature type="domain" description="SET" evidence="2">
    <location>
        <begin position="12"/>
        <end position="243"/>
    </location>
</feature>
<dbReference type="PANTHER" id="PTHR34391">
    <property type="entry name" value="UPF0658 GOLGI APPARATUS MEMBRANE PROTEIN C1952.10C-RELATED"/>
    <property type="match status" value="1"/>
</dbReference>
<feature type="transmembrane region" description="Helical" evidence="1">
    <location>
        <begin position="497"/>
        <end position="516"/>
    </location>
</feature>
<feature type="transmembrane region" description="Helical" evidence="1">
    <location>
        <begin position="471"/>
        <end position="490"/>
    </location>
</feature>
<feature type="transmembrane region" description="Helical" evidence="1">
    <location>
        <begin position="553"/>
        <end position="572"/>
    </location>
</feature>